<evidence type="ECO:0000256" key="1">
    <source>
        <dbReference type="SAM" id="MobiDB-lite"/>
    </source>
</evidence>
<reference evidence="2 3" key="1">
    <citation type="journal article" date="2020" name="G3 (Bethesda)">
        <title>Improved Reference Genome for Cyclotella cryptica CCMP332, a Model for Cell Wall Morphogenesis, Salinity Adaptation, and Lipid Production in Diatoms (Bacillariophyta).</title>
        <authorList>
            <person name="Roberts W.R."/>
            <person name="Downey K.M."/>
            <person name="Ruck E.C."/>
            <person name="Traller J.C."/>
            <person name="Alverson A.J."/>
        </authorList>
    </citation>
    <scope>NUCLEOTIDE SEQUENCE [LARGE SCALE GENOMIC DNA]</scope>
    <source>
        <strain evidence="2 3">CCMP332</strain>
    </source>
</reference>
<accession>A0ABD3PI70</accession>
<proteinExistence type="predicted"/>
<comment type="caution">
    <text evidence="2">The sequence shown here is derived from an EMBL/GenBank/DDBJ whole genome shotgun (WGS) entry which is preliminary data.</text>
</comment>
<gene>
    <name evidence="2" type="ORF">HJC23_001824</name>
</gene>
<dbReference type="EMBL" id="JABMIG020000175">
    <property type="protein sequence ID" value="KAL3787427.1"/>
    <property type="molecule type" value="Genomic_DNA"/>
</dbReference>
<evidence type="ECO:0000313" key="3">
    <source>
        <dbReference type="Proteomes" id="UP001516023"/>
    </source>
</evidence>
<protein>
    <recommendedName>
        <fullName evidence="4">Peroxin/Ferlin domain-containing protein</fullName>
    </recommendedName>
</protein>
<organism evidence="2 3">
    <name type="scientific">Cyclotella cryptica</name>
    <dbReference type="NCBI Taxonomy" id="29204"/>
    <lineage>
        <taxon>Eukaryota</taxon>
        <taxon>Sar</taxon>
        <taxon>Stramenopiles</taxon>
        <taxon>Ochrophyta</taxon>
        <taxon>Bacillariophyta</taxon>
        <taxon>Coscinodiscophyceae</taxon>
        <taxon>Thalassiosirophycidae</taxon>
        <taxon>Stephanodiscales</taxon>
        <taxon>Stephanodiscaceae</taxon>
        <taxon>Cyclotella</taxon>
    </lineage>
</organism>
<dbReference type="Proteomes" id="UP001516023">
    <property type="component" value="Unassembled WGS sequence"/>
</dbReference>
<evidence type="ECO:0000313" key="2">
    <source>
        <dbReference type="EMBL" id="KAL3787427.1"/>
    </source>
</evidence>
<name>A0ABD3PI70_9STRA</name>
<keyword evidence="3" id="KW-1185">Reference proteome</keyword>
<evidence type="ECO:0008006" key="4">
    <source>
        <dbReference type="Google" id="ProtNLM"/>
    </source>
</evidence>
<feature type="region of interest" description="Disordered" evidence="1">
    <location>
        <begin position="221"/>
        <end position="244"/>
    </location>
</feature>
<sequence>MTGETKDGFGWEYYVGRYDGLGRRRRRWVRSLRRVAGVSGRRSGLAGEDRIGERRNATDTTSVSSIEEKKMSPTLLRAIIDQYNFKGFGWSLYKSLIWKKSFGASLRIPLSTNFAFFDRYAAIPFLSSSTYFGYPWVIATFLNASVPLEAIEWVIGGILWKIKWGIAVASALLRCAIEALVWFVMTPWRTVLALRQIMSIVARRYLSKSGMAQSLMESIDAEAKNDDDDNNDDESRKPLKNETKDDNIDGLIELSTASTNNSGNGDISPVTTTAIVGSTRGGAFNTATTSPSKRFRTMLGHQVPTFHRTTNIEYSTIVSQRFGVCISWRMSKERGYEYRWNFFCSFLPTQECWEHLDKVARKELNKFQRFASKSGKAWDIHDGFSSQSSAIQSFLYDHSATLGLSSGFPLPSDPFFSFNLLLNLSGFYYGWLLRYIASMLCLHRDRPKADGAEIASGATIEKETENSPLVGGTSAVNVERRSEEKEALDDGSSGEDEE</sequence>
<dbReference type="AlphaFoldDB" id="A0ABD3PI70"/>
<feature type="compositionally biased region" description="Acidic residues" evidence="1">
    <location>
        <begin position="486"/>
        <end position="498"/>
    </location>
</feature>
<feature type="compositionally biased region" description="Basic and acidic residues" evidence="1">
    <location>
        <begin position="233"/>
        <end position="244"/>
    </location>
</feature>
<feature type="region of interest" description="Disordered" evidence="1">
    <location>
        <begin position="457"/>
        <end position="498"/>
    </location>
</feature>